<dbReference type="AlphaFoldDB" id="A0A060R782"/>
<dbReference type="SUPFAM" id="SSF49785">
    <property type="entry name" value="Galactose-binding domain-like"/>
    <property type="match status" value="1"/>
</dbReference>
<evidence type="ECO:0000313" key="2">
    <source>
        <dbReference type="EMBL" id="CDN31030.1"/>
    </source>
</evidence>
<sequence length="451" mass="48815">MKKAIFSLVGILALTLTGCQDNREANMSPNEVYIVNSNLVAADVYNTGYDEAYPIGVYKSGYVNETAYADITVSDAALAWYNATNSTNLKQLPADCYTIPFGKVDFLSNQVSGLYNIIFHNEKLIALGSDLKNYVIPLQLSKSNIQINYGKQYSIVSPVVKAAYVSMGRAGEIALQVDKNTKTLLADLPVSVQFKNNWNLSIDFASEKADFDKFNTTKGGALTLLPEGAYTYTPKVVMEQGKKSVINTVSIDKAKLSYAFYCLPVRITGTSMEKMVANPDAAVSYITINTLLPIPRNLWEVVGFSSESVNEGTNGPAKLVLDGNIDTFWHSEWGGENATSGKDNWITFDMGQEWILGAVSITPRQNNAGAQIGYVQVSNNASGPWTYVGNFATSGKTVDQTFPVAPTACRYFRLFLPANGLDPNGKTIVSNGAKTANGMMGEVSALGGPVE</sequence>
<keyword evidence="3" id="KW-1185">Reference proteome</keyword>
<dbReference type="InterPro" id="IPR000421">
    <property type="entry name" value="FA58C"/>
</dbReference>
<dbReference type="OrthoDB" id="831253at2"/>
<name>A0A060R782_9BACT</name>
<dbReference type="Proteomes" id="UP000027616">
    <property type="component" value="Chromosome I"/>
</dbReference>
<dbReference type="STRING" id="1433126.BN938_0931"/>
<dbReference type="Pfam" id="PF00754">
    <property type="entry name" value="F5_F8_type_C"/>
    <property type="match status" value="1"/>
</dbReference>
<proteinExistence type="predicted"/>
<evidence type="ECO:0000259" key="1">
    <source>
        <dbReference type="PROSITE" id="PS50022"/>
    </source>
</evidence>
<dbReference type="HOGENOM" id="CLU_045938_0_0_10"/>
<organism evidence="2 3">
    <name type="scientific">Mucinivorans hirudinis</name>
    <dbReference type="NCBI Taxonomy" id="1433126"/>
    <lineage>
        <taxon>Bacteria</taxon>
        <taxon>Pseudomonadati</taxon>
        <taxon>Bacteroidota</taxon>
        <taxon>Bacteroidia</taxon>
        <taxon>Bacteroidales</taxon>
        <taxon>Rikenellaceae</taxon>
        <taxon>Mucinivorans</taxon>
    </lineage>
</organism>
<accession>A0A060R782</accession>
<feature type="domain" description="F5/8 type C" evidence="1">
    <location>
        <begin position="287"/>
        <end position="414"/>
    </location>
</feature>
<dbReference type="eggNOG" id="ENOG5031VH6">
    <property type="taxonomic scope" value="Bacteria"/>
</dbReference>
<protein>
    <submittedName>
        <fullName evidence="2">Putative galactose oxidase</fullName>
    </submittedName>
</protein>
<dbReference type="Gene3D" id="2.60.120.260">
    <property type="entry name" value="Galactose-binding domain-like"/>
    <property type="match status" value="1"/>
</dbReference>
<dbReference type="PROSITE" id="PS51257">
    <property type="entry name" value="PROKAR_LIPOPROTEIN"/>
    <property type="match status" value="1"/>
</dbReference>
<dbReference type="EMBL" id="HG934468">
    <property type="protein sequence ID" value="CDN31030.1"/>
    <property type="molecule type" value="Genomic_DNA"/>
</dbReference>
<gene>
    <name evidence="2" type="ORF">BN938_0931</name>
</gene>
<dbReference type="Gene3D" id="2.60.40.1740">
    <property type="entry name" value="hypothetical protein (bacova_03559)"/>
    <property type="match status" value="2"/>
</dbReference>
<evidence type="ECO:0000313" key="3">
    <source>
        <dbReference type="Proteomes" id="UP000027616"/>
    </source>
</evidence>
<dbReference type="PROSITE" id="PS50022">
    <property type="entry name" value="FA58C_3"/>
    <property type="match status" value="1"/>
</dbReference>
<dbReference type="InterPro" id="IPR013728">
    <property type="entry name" value="BT_3987-like_N"/>
</dbReference>
<dbReference type="KEGG" id="rbc:BN938_0931"/>
<reference evidence="2 3" key="1">
    <citation type="journal article" date="2015" name="Genome Announc.">
        <title>Complete Genome Sequence of the Novel Leech Symbiont Mucinivorans hirudinis M3T.</title>
        <authorList>
            <person name="Nelson M.C."/>
            <person name="Bomar L."/>
            <person name="Graf J."/>
        </authorList>
    </citation>
    <scope>NUCLEOTIDE SEQUENCE [LARGE SCALE GENOMIC DNA]</scope>
    <source>
        <strain evidence="3">M3</strain>
    </source>
</reference>
<dbReference type="InterPro" id="IPR008979">
    <property type="entry name" value="Galactose-bd-like_sf"/>
</dbReference>
<dbReference type="Pfam" id="PF08522">
    <property type="entry name" value="BT_3987-like_N"/>
    <property type="match status" value="2"/>
</dbReference>